<reference evidence="1" key="1">
    <citation type="submission" date="2018-08" db="EMBL/GenBank/DDBJ databases">
        <title>Identification of Burkholderia cepacia strains that express a Burkholderia pseudomallei-like capsular polysaccharide.</title>
        <authorList>
            <person name="Burtnick M.N."/>
            <person name="Vongsouvath M."/>
            <person name="Newton P."/>
            <person name="Wuthiekanun V."/>
            <person name="Limmathurotsakul D."/>
            <person name="Brett P.J."/>
            <person name="Chantratita N."/>
            <person name="Dance D.A."/>
        </authorList>
    </citation>
    <scope>NUCLEOTIDE SEQUENCE</scope>
    <source>
        <strain evidence="1">SBXCC001</strain>
    </source>
</reference>
<dbReference type="AlphaFoldDB" id="A0AAW9D1P0"/>
<dbReference type="Proteomes" id="UP001272137">
    <property type="component" value="Unassembled WGS sequence"/>
</dbReference>
<proteinExistence type="predicted"/>
<sequence>MIDRSPNGTLSTICAVYRKYRSDSIFYPSIEAIASAINERRGT</sequence>
<comment type="caution">
    <text evidence="1">The sequence shown here is derived from an EMBL/GenBank/DDBJ whole genome shotgun (WGS) entry which is preliminary data.</text>
</comment>
<protein>
    <submittedName>
        <fullName evidence="1">Uncharacterized protein</fullName>
    </submittedName>
</protein>
<evidence type="ECO:0000313" key="2">
    <source>
        <dbReference type="Proteomes" id="UP001272137"/>
    </source>
</evidence>
<accession>A0AAW9D1P0</accession>
<dbReference type="EMBL" id="QXCT01000002">
    <property type="protein sequence ID" value="MDW9256332.1"/>
    <property type="molecule type" value="Genomic_DNA"/>
</dbReference>
<name>A0AAW9D1P0_BURTH</name>
<evidence type="ECO:0000313" key="1">
    <source>
        <dbReference type="EMBL" id="MDW9256332.1"/>
    </source>
</evidence>
<organism evidence="1 2">
    <name type="scientific">Burkholderia thailandensis</name>
    <dbReference type="NCBI Taxonomy" id="57975"/>
    <lineage>
        <taxon>Bacteria</taxon>
        <taxon>Pseudomonadati</taxon>
        <taxon>Pseudomonadota</taxon>
        <taxon>Betaproteobacteria</taxon>
        <taxon>Burkholderiales</taxon>
        <taxon>Burkholderiaceae</taxon>
        <taxon>Burkholderia</taxon>
        <taxon>pseudomallei group</taxon>
    </lineage>
</organism>
<gene>
    <name evidence="1" type="ORF">C7S16_1508</name>
</gene>